<feature type="region of interest" description="Disordered" evidence="1">
    <location>
        <begin position="56"/>
        <end position="97"/>
    </location>
</feature>
<organism evidence="2 3">
    <name type="scientific">Haematococcus lacustris</name>
    <name type="common">Green alga</name>
    <name type="synonym">Haematococcus pluvialis</name>
    <dbReference type="NCBI Taxonomy" id="44745"/>
    <lineage>
        <taxon>Eukaryota</taxon>
        <taxon>Viridiplantae</taxon>
        <taxon>Chlorophyta</taxon>
        <taxon>core chlorophytes</taxon>
        <taxon>Chlorophyceae</taxon>
        <taxon>CS clade</taxon>
        <taxon>Chlamydomonadales</taxon>
        <taxon>Haematococcaceae</taxon>
        <taxon>Haematococcus</taxon>
    </lineage>
</organism>
<dbReference type="AlphaFoldDB" id="A0A699ZVD3"/>
<evidence type="ECO:0000313" key="3">
    <source>
        <dbReference type="Proteomes" id="UP000485058"/>
    </source>
</evidence>
<keyword evidence="3" id="KW-1185">Reference proteome</keyword>
<evidence type="ECO:0000313" key="2">
    <source>
        <dbReference type="EMBL" id="GFH26431.1"/>
    </source>
</evidence>
<protein>
    <submittedName>
        <fullName evidence="2">Uncharacterized protein</fullName>
    </submittedName>
</protein>
<gene>
    <name evidence="2" type="ORF">HaLaN_24578</name>
</gene>
<sequence length="97" mass="10496">MADSSSCSHDDKLAVYAHMSLMKQHFSIVGSFTAMHRIAPGTPAKTTTSIKHIEAPSMPSVDSSQQDPADTLSGRSYAEEDSRMLPVSDQDKVLSLQ</sequence>
<proteinExistence type="predicted"/>
<evidence type="ECO:0000256" key="1">
    <source>
        <dbReference type="SAM" id="MobiDB-lite"/>
    </source>
</evidence>
<accession>A0A699ZVD3</accession>
<name>A0A699ZVD3_HAELA</name>
<feature type="non-terminal residue" evidence="2">
    <location>
        <position position="97"/>
    </location>
</feature>
<comment type="caution">
    <text evidence="2">The sequence shown here is derived from an EMBL/GenBank/DDBJ whole genome shotgun (WGS) entry which is preliminary data.</text>
</comment>
<dbReference type="Proteomes" id="UP000485058">
    <property type="component" value="Unassembled WGS sequence"/>
</dbReference>
<dbReference type="EMBL" id="BLLF01003126">
    <property type="protein sequence ID" value="GFH26431.1"/>
    <property type="molecule type" value="Genomic_DNA"/>
</dbReference>
<reference evidence="2 3" key="1">
    <citation type="submission" date="2020-02" db="EMBL/GenBank/DDBJ databases">
        <title>Draft genome sequence of Haematococcus lacustris strain NIES-144.</title>
        <authorList>
            <person name="Morimoto D."/>
            <person name="Nakagawa S."/>
            <person name="Yoshida T."/>
            <person name="Sawayama S."/>
        </authorList>
    </citation>
    <scope>NUCLEOTIDE SEQUENCE [LARGE SCALE GENOMIC DNA]</scope>
    <source>
        <strain evidence="2 3">NIES-144</strain>
    </source>
</reference>